<comment type="caution">
    <text evidence="3">The sequence shown here is derived from an EMBL/GenBank/DDBJ whole genome shotgun (WGS) entry which is preliminary data.</text>
</comment>
<dbReference type="Gene3D" id="3.40.1440.10">
    <property type="entry name" value="GIY-YIG endonuclease"/>
    <property type="match status" value="1"/>
</dbReference>
<dbReference type="Proteomes" id="UP000775877">
    <property type="component" value="Unassembled WGS sequence"/>
</dbReference>
<dbReference type="AlphaFoldDB" id="A0A955I8M2"/>
<protein>
    <submittedName>
        <fullName evidence="3">GIY-YIG nuclease family protein</fullName>
    </submittedName>
</protein>
<dbReference type="EMBL" id="JAGQLJ010000034">
    <property type="protein sequence ID" value="MCA9380940.1"/>
    <property type="molecule type" value="Genomic_DNA"/>
</dbReference>
<name>A0A955I8M2_9BACT</name>
<dbReference type="PROSITE" id="PS50164">
    <property type="entry name" value="GIY_YIG"/>
    <property type="match status" value="1"/>
</dbReference>
<sequence length="88" mass="10700">MFYVYVLKSKLLDKYYIGFTSNLADRLKRHNEGRERYTKKYIPWELVYLKNFDLKSDALKYEKYLKSLRSKRYLKTLSKEWRGGSSIG</sequence>
<dbReference type="PANTHER" id="PTHR34477:SF1">
    <property type="entry name" value="UPF0213 PROTEIN YHBQ"/>
    <property type="match status" value="1"/>
</dbReference>
<dbReference type="InterPro" id="IPR050190">
    <property type="entry name" value="UPF0213_domain"/>
</dbReference>
<evidence type="ECO:0000256" key="1">
    <source>
        <dbReference type="ARBA" id="ARBA00007435"/>
    </source>
</evidence>
<evidence type="ECO:0000259" key="2">
    <source>
        <dbReference type="PROSITE" id="PS50164"/>
    </source>
</evidence>
<dbReference type="CDD" id="cd10449">
    <property type="entry name" value="GIY-YIG_SLX1_like"/>
    <property type="match status" value="1"/>
</dbReference>
<reference evidence="3" key="2">
    <citation type="journal article" date="2021" name="Microbiome">
        <title>Successional dynamics and alternative stable states in a saline activated sludge microbial community over 9 years.</title>
        <authorList>
            <person name="Wang Y."/>
            <person name="Ye J."/>
            <person name="Ju F."/>
            <person name="Liu L."/>
            <person name="Boyd J.A."/>
            <person name="Deng Y."/>
            <person name="Parks D.H."/>
            <person name="Jiang X."/>
            <person name="Yin X."/>
            <person name="Woodcroft B.J."/>
            <person name="Tyson G.W."/>
            <person name="Hugenholtz P."/>
            <person name="Polz M.F."/>
            <person name="Zhang T."/>
        </authorList>
    </citation>
    <scope>NUCLEOTIDE SEQUENCE</scope>
    <source>
        <strain evidence="3">HKST-UBA13</strain>
    </source>
</reference>
<accession>A0A955I8M2</accession>
<proteinExistence type="inferred from homology"/>
<reference evidence="3" key="1">
    <citation type="submission" date="2020-04" db="EMBL/GenBank/DDBJ databases">
        <authorList>
            <person name="Zhang T."/>
        </authorList>
    </citation>
    <scope>NUCLEOTIDE SEQUENCE</scope>
    <source>
        <strain evidence="3">HKST-UBA13</strain>
    </source>
</reference>
<dbReference type="SUPFAM" id="SSF82771">
    <property type="entry name" value="GIY-YIG endonuclease"/>
    <property type="match status" value="1"/>
</dbReference>
<dbReference type="InterPro" id="IPR000305">
    <property type="entry name" value="GIY-YIG_endonuc"/>
</dbReference>
<dbReference type="InterPro" id="IPR035901">
    <property type="entry name" value="GIY-YIG_endonuc_sf"/>
</dbReference>
<gene>
    <name evidence="3" type="ORF">KC678_01625</name>
</gene>
<dbReference type="Pfam" id="PF01541">
    <property type="entry name" value="GIY-YIG"/>
    <property type="match status" value="1"/>
</dbReference>
<evidence type="ECO:0000313" key="3">
    <source>
        <dbReference type="EMBL" id="MCA9380940.1"/>
    </source>
</evidence>
<dbReference type="PANTHER" id="PTHR34477">
    <property type="entry name" value="UPF0213 PROTEIN YHBQ"/>
    <property type="match status" value="1"/>
</dbReference>
<evidence type="ECO:0000313" key="4">
    <source>
        <dbReference type="Proteomes" id="UP000775877"/>
    </source>
</evidence>
<organism evidence="3 4">
    <name type="scientific">Candidatus Dojkabacteria bacterium</name>
    <dbReference type="NCBI Taxonomy" id="2099670"/>
    <lineage>
        <taxon>Bacteria</taxon>
        <taxon>Candidatus Dojkabacteria</taxon>
    </lineage>
</organism>
<comment type="similarity">
    <text evidence="1">Belongs to the UPF0213 family.</text>
</comment>
<feature type="domain" description="GIY-YIG" evidence="2">
    <location>
        <begin position="1"/>
        <end position="75"/>
    </location>
</feature>